<name>A0A2C5YPH2_9HYPO</name>
<dbReference type="EMBL" id="NJES01000734">
    <property type="protein sequence ID" value="PHH69626.1"/>
    <property type="molecule type" value="Genomic_DNA"/>
</dbReference>
<dbReference type="PANTHER" id="PTHR11129:SF2">
    <property type="entry name" value="GERANYLGERANYL TRANSFERASE TYPE-2 SUBUNIT ALPHA"/>
    <property type="match status" value="1"/>
</dbReference>
<dbReference type="PROSITE" id="PS51147">
    <property type="entry name" value="PFTA"/>
    <property type="match status" value="3"/>
</dbReference>
<evidence type="ECO:0000313" key="7">
    <source>
        <dbReference type="EMBL" id="PHH69626.1"/>
    </source>
</evidence>
<dbReference type="GO" id="GO:0004663">
    <property type="term" value="F:Rab geranylgeranyltransferase activity"/>
    <property type="evidence" value="ECO:0007669"/>
    <property type="project" value="UniProtKB-UniRule"/>
</dbReference>
<dbReference type="EC" id="2.5.1.60" evidence="6"/>
<dbReference type="SUPFAM" id="SSF48439">
    <property type="entry name" value="Protein prenylyltransferase"/>
    <property type="match status" value="1"/>
</dbReference>
<organism evidence="7 8">
    <name type="scientific">Ophiocordyceps camponoti-rufipedis</name>
    <dbReference type="NCBI Taxonomy" id="2004952"/>
    <lineage>
        <taxon>Eukaryota</taxon>
        <taxon>Fungi</taxon>
        <taxon>Dikarya</taxon>
        <taxon>Ascomycota</taxon>
        <taxon>Pezizomycotina</taxon>
        <taxon>Sordariomycetes</taxon>
        <taxon>Hypocreomycetidae</taxon>
        <taxon>Hypocreales</taxon>
        <taxon>Ophiocordycipitaceae</taxon>
        <taxon>Ophiocordyceps</taxon>
    </lineage>
</organism>
<keyword evidence="3 6" id="KW-0808">Transferase</keyword>
<proteinExistence type="inferred from homology"/>
<sequence length="289" mass="34263">MLSSPTSSTAIGEDDAPVDVTTTNDINTVFNSELDFTKNLIRENPKCYWIWKYRLWILDQARNSLPLEVARLIWERELALISKLLHRDRRNFHAWAFRRHIVKELESSTLQGSSLVETEFEYTTKMIRLDLSNFSAWHSRIQLIPRLLLERESGNEFRKKFLEAEFNVVRDALNVGPDDQSLWYYHKFLMHELVGSSNKHTFVPELPVTDRKLFALTEIDNVRELAGDYADVKWIWEALVEYTVAIVELEDRPLNRQERTDVISWLGTLRVRDRKRNGRWNYIQTRHDL</sequence>
<gene>
    <name evidence="7" type="ORF">CDD80_6607</name>
</gene>
<reference evidence="7 8" key="1">
    <citation type="submission" date="2017-06" db="EMBL/GenBank/DDBJ databases">
        <title>Ant-infecting Ophiocordyceps genomes reveal a high diversity of potential behavioral manipulation genes and a possible major role for enterotoxins.</title>
        <authorList>
            <person name="De Bekker C."/>
            <person name="Evans H.C."/>
            <person name="Brachmann A."/>
            <person name="Hughes D.P."/>
        </authorList>
    </citation>
    <scope>NUCLEOTIDE SEQUENCE [LARGE SCALE GENOMIC DNA]</scope>
    <source>
        <strain evidence="7 8">Map16</strain>
    </source>
</reference>
<comment type="catalytic activity">
    <reaction evidence="5 6">
        <text>geranylgeranyl diphosphate + L-cysteinyl-[protein] = S-geranylgeranyl-L-cysteinyl-[protein] + diphosphate</text>
        <dbReference type="Rhea" id="RHEA:21240"/>
        <dbReference type="Rhea" id="RHEA-COMP:10131"/>
        <dbReference type="Rhea" id="RHEA-COMP:11537"/>
        <dbReference type="ChEBI" id="CHEBI:29950"/>
        <dbReference type="ChEBI" id="CHEBI:33019"/>
        <dbReference type="ChEBI" id="CHEBI:57533"/>
        <dbReference type="ChEBI" id="CHEBI:86021"/>
        <dbReference type="EC" id="2.5.1.60"/>
    </reaction>
</comment>
<evidence type="ECO:0000256" key="3">
    <source>
        <dbReference type="ARBA" id="ARBA00022679"/>
    </source>
</evidence>
<comment type="function">
    <text evidence="6">Catalyzes the transfer of a geranyl-geranyl moiety from geranyl-geranyl pyrophosphate to cysteines occuring in specific C-terminal amino acid sequences.</text>
</comment>
<comment type="caution">
    <text evidence="7">The sequence shown here is derived from an EMBL/GenBank/DDBJ whole genome shotgun (WGS) entry which is preliminary data.</text>
</comment>
<dbReference type="Pfam" id="PF01239">
    <property type="entry name" value="PPTA"/>
    <property type="match status" value="4"/>
</dbReference>
<dbReference type="OrthoDB" id="1658at2759"/>
<evidence type="ECO:0000256" key="4">
    <source>
        <dbReference type="ARBA" id="ARBA00022737"/>
    </source>
</evidence>
<comment type="similarity">
    <text evidence="1 6">Belongs to the protein prenyltransferase subunit alpha family.</text>
</comment>
<dbReference type="AlphaFoldDB" id="A0A2C5YPH2"/>
<dbReference type="PANTHER" id="PTHR11129">
    <property type="entry name" value="PROTEIN FARNESYLTRANSFERASE ALPHA SUBUNIT/RAB GERANYLGERANYL TRANSFERASE ALPHA SUBUNIT"/>
    <property type="match status" value="1"/>
</dbReference>
<protein>
    <recommendedName>
        <fullName evidence="6">Geranylgeranyl transferase type-2 subunit alpha</fullName>
        <ecNumber evidence="6">2.5.1.60</ecNumber>
    </recommendedName>
    <alternativeName>
        <fullName evidence="6">Geranylgeranyl transferase type II subunit alpha</fullName>
    </alternativeName>
</protein>
<evidence type="ECO:0000256" key="1">
    <source>
        <dbReference type="ARBA" id="ARBA00006734"/>
    </source>
</evidence>
<keyword evidence="2 6" id="KW-0637">Prenyltransferase</keyword>
<evidence type="ECO:0000256" key="6">
    <source>
        <dbReference type="RuleBase" id="RU367120"/>
    </source>
</evidence>
<keyword evidence="4" id="KW-0677">Repeat</keyword>
<dbReference type="GO" id="GO:0005968">
    <property type="term" value="C:Rab-protein geranylgeranyltransferase complex"/>
    <property type="evidence" value="ECO:0007669"/>
    <property type="project" value="TreeGrafter"/>
</dbReference>
<evidence type="ECO:0000256" key="2">
    <source>
        <dbReference type="ARBA" id="ARBA00022602"/>
    </source>
</evidence>
<dbReference type="InterPro" id="IPR002088">
    <property type="entry name" value="Prenyl_trans_a"/>
</dbReference>
<keyword evidence="8" id="KW-1185">Reference proteome</keyword>
<dbReference type="Gene3D" id="1.25.40.120">
    <property type="entry name" value="Protein prenylyltransferase"/>
    <property type="match status" value="1"/>
</dbReference>
<dbReference type="Proteomes" id="UP000226431">
    <property type="component" value="Unassembled WGS sequence"/>
</dbReference>
<evidence type="ECO:0000256" key="5">
    <source>
        <dbReference type="ARBA" id="ARBA00047658"/>
    </source>
</evidence>
<dbReference type="GO" id="GO:0097354">
    <property type="term" value="P:prenylation"/>
    <property type="evidence" value="ECO:0007669"/>
    <property type="project" value="UniProtKB-UniRule"/>
</dbReference>
<evidence type="ECO:0000313" key="8">
    <source>
        <dbReference type="Proteomes" id="UP000226431"/>
    </source>
</evidence>
<dbReference type="STRING" id="2004952.A0A2C5YPH2"/>
<accession>A0A2C5YPH2</accession>